<evidence type="ECO:0000313" key="3">
    <source>
        <dbReference type="Proteomes" id="UP000477285"/>
    </source>
</evidence>
<feature type="domain" description="BIG2" evidence="1">
    <location>
        <begin position="24"/>
        <end position="63"/>
    </location>
</feature>
<organism evidence="2 3">
    <name type="scientific">Blautia wexlerae</name>
    <dbReference type="NCBI Taxonomy" id="418240"/>
    <lineage>
        <taxon>Bacteria</taxon>
        <taxon>Bacillati</taxon>
        <taxon>Bacillota</taxon>
        <taxon>Clostridia</taxon>
        <taxon>Lachnospirales</taxon>
        <taxon>Lachnospiraceae</taxon>
        <taxon>Blautia</taxon>
    </lineage>
</organism>
<sequence length="70" mass="7923">MNWLRGCCFFKKIKKDNKVRHHRNLCYESSNTAVATVTPEGLIQAVGKGTCTIWVYMQNGAYKALTVTVK</sequence>
<dbReference type="Pfam" id="PF02368">
    <property type="entry name" value="Big_2"/>
    <property type="match status" value="1"/>
</dbReference>
<dbReference type="InterPro" id="IPR003343">
    <property type="entry name" value="Big_2"/>
</dbReference>
<comment type="caution">
    <text evidence="2">The sequence shown here is derived from an EMBL/GenBank/DDBJ whole genome shotgun (WGS) entry which is preliminary data.</text>
</comment>
<evidence type="ECO:0000259" key="1">
    <source>
        <dbReference type="Pfam" id="PF02368"/>
    </source>
</evidence>
<reference evidence="2 3" key="1">
    <citation type="journal article" date="2019" name="Nat. Med.">
        <title>A library of human gut bacterial isolates paired with longitudinal multiomics data enables mechanistic microbiome research.</title>
        <authorList>
            <person name="Poyet M."/>
            <person name="Groussin M."/>
            <person name="Gibbons S.M."/>
            <person name="Avila-Pacheco J."/>
            <person name="Jiang X."/>
            <person name="Kearney S.M."/>
            <person name="Perrotta A.R."/>
            <person name="Berdy B."/>
            <person name="Zhao S."/>
            <person name="Lieberman T.D."/>
            <person name="Swanson P.K."/>
            <person name="Smith M."/>
            <person name="Roesemann S."/>
            <person name="Alexander J.E."/>
            <person name="Rich S.A."/>
            <person name="Livny J."/>
            <person name="Vlamakis H."/>
            <person name="Clish C."/>
            <person name="Bullock K."/>
            <person name="Deik A."/>
            <person name="Scott J."/>
            <person name="Pierce K.A."/>
            <person name="Xavier R.J."/>
            <person name="Alm E.J."/>
        </authorList>
    </citation>
    <scope>NUCLEOTIDE SEQUENCE [LARGE SCALE GENOMIC DNA]</scope>
    <source>
        <strain evidence="2 3">BIOML-A1</strain>
    </source>
</reference>
<dbReference type="AlphaFoldDB" id="A0A6L8T9B1"/>
<evidence type="ECO:0000313" key="2">
    <source>
        <dbReference type="EMBL" id="MZL35438.1"/>
    </source>
</evidence>
<protein>
    <recommendedName>
        <fullName evidence="1">BIG2 domain-containing protein</fullName>
    </recommendedName>
</protein>
<dbReference type="SUPFAM" id="SSF49373">
    <property type="entry name" value="Invasin/intimin cell-adhesion fragments"/>
    <property type="match status" value="1"/>
</dbReference>
<gene>
    <name evidence="2" type="ORF">GT728_20225</name>
</gene>
<dbReference type="RefSeq" id="WP_161234441.1">
    <property type="nucleotide sequence ID" value="NZ_WWVI01000097.1"/>
</dbReference>
<dbReference type="EMBL" id="WWVQ01000098">
    <property type="protein sequence ID" value="MZL35438.1"/>
    <property type="molecule type" value="Genomic_DNA"/>
</dbReference>
<dbReference type="Proteomes" id="UP000477285">
    <property type="component" value="Unassembled WGS sequence"/>
</dbReference>
<accession>A0A6L8T9B1</accession>
<name>A0A6L8T9B1_9FIRM</name>
<proteinExistence type="predicted"/>
<dbReference type="InterPro" id="IPR008964">
    <property type="entry name" value="Invasin/intimin_cell_adhesion"/>
</dbReference>
<dbReference type="Gene3D" id="2.60.40.1080">
    <property type="match status" value="1"/>
</dbReference>